<dbReference type="EMBL" id="BQKI01000010">
    <property type="protein sequence ID" value="GJN03493.1"/>
    <property type="molecule type" value="Genomic_DNA"/>
</dbReference>
<evidence type="ECO:0000313" key="8">
    <source>
        <dbReference type="EMBL" id="GJN03493.1"/>
    </source>
</evidence>
<evidence type="ECO:0000256" key="1">
    <source>
        <dbReference type="ARBA" id="ARBA00008056"/>
    </source>
</evidence>
<dbReference type="InterPro" id="IPR005123">
    <property type="entry name" value="Oxoglu/Fe-dep_dioxygenase_dom"/>
</dbReference>
<gene>
    <name evidence="8" type="primary">ga20946</name>
    <name evidence="8" type="ORF">PR202_ga20946</name>
</gene>
<dbReference type="InterPro" id="IPR050231">
    <property type="entry name" value="Iron_ascorbate_oxido_reductase"/>
</dbReference>
<dbReference type="InterPro" id="IPR027443">
    <property type="entry name" value="IPNS-like_sf"/>
</dbReference>
<keyword evidence="3" id="KW-0560">Oxidoreductase</keyword>
<dbReference type="Pfam" id="PF03171">
    <property type="entry name" value="2OG-FeII_Oxy"/>
    <property type="match status" value="1"/>
</dbReference>
<keyword evidence="2" id="KW-0479">Metal-binding</keyword>
<evidence type="ECO:0000256" key="3">
    <source>
        <dbReference type="ARBA" id="ARBA00022964"/>
    </source>
</evidence>
<evidence type="ECO:0000256" key="2">
    <source>
        <dbReference type="ARBA" id="ARBA00022723"/>
    </source>
</evidence>
<organism evidence="8 9">
    <name type="scientific">Eleusine coracana subsp. coracana</name>
    <dbReference type="NCBI Taxonomy" id="191504"/>
    <lineage>
        <taxon>Eukaryota</taxon>
        <taxon>Viridiplantae</taxon>
        <taxon>Streptophyta</taxon>
        <taxon>Embryophyta</taxon>
        <taxon>Tracheophyta</taxon>
        <taxon>Spermatophyta</taxon>
        <taxon>Magnoliopsida</taxon>
        <taxon>Liliopsida</taxon>
        <taxon>Poales</taxon>
        <taxon>Poaceae</taxon>
        <taxon>PACMAD clade</taxon>
        <taxon>Chloridoideae</taxon>
        <taxon>Cynodonteae</taxon>
        <taxon>Eleusininae</taxon>
        <taxon>Eleusine</taxon>
    </lineage>
</organism>
<proteinExistence type="inferred from homology"/>
<comment type="caution">
    <text evidence="8">The sequence shown here is derived from an EMBL/GenBank/DDBJ whole genome shotgun (WGS) entry which is preliminary data.</text>
</comment>
<evidence type="ECO:0000259" key="7">
    <source>
        <dbReference type="PROSITE" id="PS51471"/>
    </source>
</evidence>
<accession>A0AAV5CXX0</accession>
<reference evidence="8" key="1">
    <citation type="journal article" date="2018" name="DNA Res.">
        <title>Multiple hybrid de novo genome assembly of finger millet, an orphan allotetraploid crop.</title>
        <authorList>
            <person name="Hatakeyama M."/>
            <person name="Aluri S."/>
            <person name="Balachadran M.T."/>
            <person name="Sivarajan S.R."/>
            <person name="Patrignani A."/>
            <person name="Gruter S."/>
            <person name="Poveda L."/>
            <person name="Shimizu-Inatsugi R."/>
            <person name="Baeten J."/>
            <person name="Francoijs K.J."/>
            <person name="Nataraja K.N."/>
            <person name="Reddy Y.A.N."/>
            <person name="Phadnis S."/>
            <person name="Ravikumar R.L."/>
            <person name="Schlapbach R."/>
            <person name="Sreeman S.M."/>
            <person name="Shimizu K.K."/>
        </authorList>
    </citation>
    <scope>NUCLEOTIDE SEQUENCE</scope>
</reference>
<name>A0AAV5CXX0_ELECO</name>
<evidence type="ECO:0000313" key="9">
    <source>
        <dbReference type="Proteomes" id="UP001054889"/>
    </source>
</evidence>
<dbReference type="SUPFAM" id="SSF51197">
    <property type="entry name" value="Clavaminate synthase-like"/>
    <property type="match status" value="1"/>
</dbReference>
<comment type="similarity">
    <text evidence="1">Belongs to the iron/ascorbate-dependent oxidoreductase family.</text>
</comment>
<dbReference type="PANTHER" id="PTHR47990">
    <property type="entry name" value="2-OXOGLUTARATE (2OG) AND FE(II)-DEPENDENT OXYGENASE SUPERFAMILY PROTEIN-RELATED"/>
    <property type="match status" value="1"/>
</dbReference>
<keyword evidence="9" id="KW-1185">Reference proteome</keyword>
<evidence type="ECO:0000256" key="4">
    <source>
        <dbReference type="ARBA" id="ARBA00054658"/>
    </source>
</evidence>
<dbReference type="Gene3D" id="2.60.120.330">
    <property type="entry name" value="B-lactam Antibiotic, Isopenicillin N Synthase, Chain"/>
    <property type="match status" value="1"/>
</dbReference>
<sequence>MASGERTQWSLVINKVDLRGVKPGSQAWAEARTTVTASMEAVGAILVTHDALGADLRQALFDGMPEFFALPLYVKRSLISGYINGYIERSPSSNMPAYESVRIWETTDGGSAHNLVDDVVWPHSNPKFWDTVGTFAKNMMDLERTVRTMILEGLGVQQEHINAQHKSIVHSVRQSRYGTLPEMRTTNLSMLAHRDNGMLHVVVQHQVEGLEVQTKDGSWIMVPPDPDTVAIIAGEMLTVATNGRVPACVHRVRTPSNRKRFSVLLSSKPKDGVTVRPLDELVDAYHPLQYNPCNFSEYIDFRYANSVVGRDLISVDGTLKAFCGKNLSVDNVIGLLFKDEEITANLTKKKKFKANNESSSSKGKKVALSSNFFDPSTRLPCNSFYNPFETKTAPSSSSGALSISTSSVIPRSTSSTSDGPRVGVRGASTLMLTRSNEVIRRIPPHELIDKCLLQITTHERSLLLEEVINRRHELSIEMSMEMILVLHTQVGHMLEHVTGLYDPPHYYIDLDNVHMGDSYGHWRSTLDLLKIAMDMG</sequence>
<evidence type="ECO:0000256" key="6">
    <source>
        <dbReference type="ARBA" id="ARBA00076740"/>
    </source>
</evidence>
<dbReference type="PROSITE" id="PS51471">
    <property type="entry name" value="FE2OG_OXY"/>
    <property type="match status" value="1"/>
</dbReference>
<comment type="function">
    <text evidence="4">2-oxoglutarate-dependent dioxygenase essential for auxin catabolism and maintenance of auxin homeostasis in reproductive organs. Catalyzes the irreversible oxidation of indole-3-acetic acid (IAA) to the biologically inactive 2-oxoindole-3-acetic acid (OxIAA).</text>
</comment>
<evidence type="ECO:0000256" key="5">
    <source>
        <dbReference type="ARBA" id="ARBA00074102"/>
    </source>
</evidence>
<dbReference type="FunFam" id="2.60.120.330:FF:000017">
    <property type="entry name" value="2-oxoglutarate-dependent dioxygenase DAO"/>
    <property type="match status" value="1"/>
</dbReference>
<feature type="domain" description="Fe2OG dioxygenase" evidence="7">
    <location>
        <begin position="168"/>
        <end position="277"/>
    </location>
</feature>
<protein>
    <recommendedName>
        <fullName evidence="5">2-oxoglutarate-dependent dioxygenase DAO</fullName>
    </recommendedName>
    <alternativeName>
        <fullName evidence="6">Protein DIOXYGENASE FOR AUXIN OXIDATION</fullName>
    </alternativeName>
</protein>
<reference evidence="8" key="2">
    <citation type="submission" date="2021-12" db="EMBL/GenBank/DDBJ databases">
        <title>Resequencing data analysis of finger millet.</title>
        <authorList>
            <person name="Hatakeyama M."/>
            <person name="Aluri S."/>
            <person name="Balachadran M.T."/>
            <person name="Sivarajan S.R."/>
            <person name="Poveda L."/>
            <person name="Shimizu-Inatsugi R."/>
            <person name="Schlapbach R."/>
            <person name="Sreeman S.M."/>
            <person name="Shimizu K.K."/>
        </authorList>
    </citation>
    <scope>NUCLEOTIDE SEQUENCE</scope>
</reference>
<dbReference type="InterPro" id="IPR044861">
    <property type="entry name" value="IPNS-like_FE2OG_OXY"/>
</dbReference>
<dbReference type="Proteomes" id="UP001054889">
    <property type="component" value="Unassembled WGS sequence"/>
</dbReference>
<keyword evidence="3" id="KW-0223">Dioxygenase</keyword>
<dbReference type="GO" id="GO:0046872">
    <property type="term" value="F:metal ion binding"/>
    <property type="evidence" value="ECO:0007669"/>
    <property type="project" value="UniProtKB-KW"/>
</dbReference>
<dbReference type="GO" id="GO:0051213">
    <property type="term" value="F:dioxygenase activity"/>
    <property type="evidence" value="ECO:0007669"/>
    <property type="project" value="UniProtKB-KW"/>
</dbReference>
<dbReference type="AlphaFoldDB" id="A0AAV5CXX0"/>